<dbReference type="PROSITE" id="PS51257">
    <property type="entry name" value="PROKAR_LIPOPROTEIN"/>
    <property type="match status" value="1"/>
</dbReference>
<comment type="similarity">
    <text evidence="2">Belongs to the membrane fusion protein (MFP) (TC 8.A.1) family.</text>
</comment>
<organism evidence="8 9">
    <name type="scientific">Pontibacter silvestris</name>
    <dbReference type="NCBI Taxonomy" id="2305183"/>
    <lineage>
        <taxon>Bacteria</taxon>
        <taxon>Pseudomonadati</taxon>
        <taxon>Bacteroidota</taxon>
        <taxon>Cytophagia</taxon>
        <taxon>Cytophagales</taxon>
        <taxon>Hymenobacteraceae</taxon>
        <taxon>Pontibacter</taxon>
    </lineage>
</organism>
<comment type="subcellular location">
    <subcellularLocation>
        <location evidence="1">Cell envelope</location>
    </subcellularLocation>
</comment>
<keyword evidence="9" id="KW-1185">Reference proteome</keyword>
<dbReference type="Pfam" id="PF25967">
    <property type="entry name" value="RND-MFP_C"/>
    <property type="match status" value="1"/>
</dbReference>
<proteinExistence type="inferred from homology"/>
<dbReference type="SUPFAM" id="SSF111369">
    <property type="entry name" value="HlyD-like secretion proteins"/>
    <property type="match status" value="1"/>
</dbReference>
<feature type="domain" description="Multidrug resistance protein MdtA-like barrel-sandwich hybrid" evidence="5">
    <location>
        <begin position="66"/>
        <end position="191"/>
    </location>
</feature>
<dbReference type="Proteomes" id="UP001597369">
    <property type="component" value="Unassembled WGS sequence"/>
</dbReference>
<evidence type="ECO:0000256" key="3">
    <source>
        <dbReference type="ARBA" id="ARBA00022448"/>
    </source>
</evidence>
<accession>A0ABW4WYF5</accession>
<gene>
    <name evidence="8" type="ORF">ACFSKU_12785</name>
</gene>
<dbReference type="InterPro" id="IPR058627">
    <property type="entry name" value="MdtA-like_C"/>
</dbReference>
<dbReference type="InterPro" id="IPR058625">
    <property type="entry name" value="MdtA-like_BSH"/>
</dbReference>
<dbReference type="PANTHER" id="PTHR30469">
    <property type="entry name" value="MULTIDRUG RESISTANCE PROTEIN MDTA"/>
    <property type="match status" value="1"/>
</dbReference>
<name>A0ABW4WYF5_9BACT</name>
<evidence type="ECO:0000313" key="8">
    <source>
        <dbReference type="EMBL" id="MFD2067764.1"/>
    </source>
</evidence>
<evidence type="ECO:0000256" key="2">
    <source>
        <dbReference type="ARBA" id="ARBA00009477"/>
    </source>
</evidence>
<dbReference type="Gene3D" id="2.40.50.100">
    <property type="match status" value="1"/>
</dbReference>
<dbReference type="InterPro" id="IPR058792">
    <property type="entry name" value="Beta-barrel_RND_2"/>
</dbReference>
<keyword evidence="4" id="KW-0732">Signal</keyword>
<dbReference type="InterPro" id="IPR006143">
    <property type="entry name" value="RND_pump_MFP"/>
</dbReference>
<evidence type="ECO:0000259" key="6">
    <source>
        <dbReference type="Pfam" id="PF25954"/>
    </source>
</evidence>
<dbReference type="NCBIfam" id="TIGR01730">
    <property type="entry name" value="RND_mfp"/>
    <property type="match status" value="1"/>
</dbReference>
<evidence type="ECO:0000259" key="7">
    <source>
        <dbReference type="Pfam" id="PF25967"/>
    </source>
</evidence>
<keyword evidence="3" id="KW-0813">Transport</keyword>
<dbReference type="EMBL" id="JBHUHV010000038">
    <property type="protein sequence ID" value="MFD2067764.1"/>
    <property type="molecule type" value="Genomic_DNA"/>
</dbReference>
<protein>
    <submittedName>
        <fullName evidence="8">Efflux RND transporter periplasmic adaptor subunit</fullName>
    </submittedName>
</protein>
<dbReference type="Gene3D" id="1.10.287.470">
    <property type="entry name" value="Helix hairpin bin"/>
    <property type="match status" value="1"/>
</dbReference>
<feature type="domain" description="Multidrug resistance protein MdtA-like C-terminal permuted SH3" evidence="7">
    <location>
        <begin position="276"/>
        <end position="338"/>
    </location>
</feature>
<dbReference type="Pfam" id="PF25954">
    <property type="entry name" value="Beta-barrel_RND_2"/>
    <property type="match status" value="1"/>
</dbReference>
<reference evidence="9" key="1">
    <citation type="journal article" date="2019" name="Int. J. Syst. Evol. Microbiol.">
        <title>The Global Catalogue of Microorganisms (GCM) 10K type strain sequencing project: providing services to taxonomists for standard genome sequencing and annotation.</title>
        <authorList>
            <consortium name="The Broad Institute Genomics Platform"/>
            <consortium name="The Broad Institute Genome Sequencing Center for Infectious Disease"/>
            <person name="Wu L."/>
            <person name="Ma J."/>
        </authorList>
    </citation>
    <scope>NUCLEOTIDE SEQUENCE [LARGE SCALE GENOMIC DNA]</scope>
    <source>
        <strain evidence="9">JCM 16545</strain>
    </source>
</reference>
<feature type="chain" id="PRO_5046322764" evidence="4">
    <location>
        <begin position="23"/>
        <end position="353"/>
    </location>
</feature>
<dbReference type="RefSeq" id="WP_229962604.1">
    <property type="nucleotide sequence ID" value="NZ_JAJJWI010000027.1"/>
</dbReference>
<comment type="caution">
    <text evidence="8">The sequence shown here is derived from an EMBL/GenBank/DDBJ whole genome shotgun (WGS) entry which is preliminary data.</text>
</comment>
<evidence type="ECO:0000256" key="4">
    <source>
        <dbReference type="SAM" id="SignalP"/>
    </source>
</evidence>
<evidence type="ECO:0000256" key="1">
    <source>
        <dbReference type="ARBA" id="ARBA00004196"/>
    </source>
</evidence>
<evidence type="ECO:0000313" key="9">
    <source>
        <dbReference type="Proteomes" id="UP001597369"/>
    </source>
</evidence>
<feature type="signal peptide" evidence="4">
    <location>
        <begin position="1"/>
        <end position="22"/>
    </location>
</feature>
<dbReference type="Gene3D" id="2.40.420.20">
    <property type="match status" value="1"/>
</dbReference>
<dbReference type="Pfam" id="PF25917">
    <property type="entry name" value="BSH_RND"/>
    <property type="match status" value="1"/>
</dbReference>
<dbReference type="PANTHER" id="PTHR30469:SF15">
    <property type="entry name" value="HLYD FAMILY OF SECRETION PROTEINS"/>
    <property type="match status" value="1"/>
</dbReference>
<dbReference type="Gene3D" id="2.40.30.170">
    <property type="match status" value="1"/>
</dbReference>
<evidence type="ECO:0000259" key="5">
    <source>
        <dbReference type="Pfam" id="PF25917"/>
    </source>
</evidence>
<sequence>MKQFAIIQLLFLQLLLLFSCHSSDTTEGKAITENTAGTTVIVTPVKESLEPQQIQLSGSTEAETSVDLGFMVSGKVNQVTVQEGEQVKVGQLIASLDPTDYSIGVDIANANLSRIEDEYNRLTILNERGSITPADYKKAETALQEVRARQKLAAKNLRETRLYAPISGTVARRGTDPGEIISQGMPLFSIVNTQPIKVRAAVPESEVGQVSIGQEAEVYITALDSTFSGTISLIGAVADPASRTYTVKIDLQNQNKVIRPGMVAEASIASETRAPALVVPIAAVQHDTNQQSYVFVVDRQKNQAFRRTVTVGRLIGNNIEIISGLNQNDLVVTGGQQRLTDASHVQIKEIQQP</sequence>
<feature type="domain" description="CusB-like beta-barrel" evidence="6">
    <location>
        <begin position="198"/>
        <end position="271"/>
    </location>
</feature>